<dbReference type="GO" id="GO:0009307">
    <property type="term" value="P:DNA restriction-modification system"/>
    <property type="evidence" value="ECO:0007669"/>
    <property type="project" value="UniProtKB-KW"/>
</dbReference>
<sequence length="316" mass="34518">MADFEGVCSGDIYVLEPANDRLMPELLPFLCQTDAFFDHAVGSSAGSLSPRTNWTSLASFEFLLPPIQEQARLVEALSSARDLVEKSQELVNSFNVLYEAASLQAFSKPVGSGIKPSDWRLAGWQVVQLGDLIAGDAPICYGIVQVGEYTPDGVPTLAIHNLSGNFVDNIHRAPASVERAYQRSRVAPGDVVISIKGTIGEIALIPQHFAGNLSRELAKLRFNKGLIIPEFFLHLYASPAFRRYTSSLIVGSTRAELSIDTLRKMQVPVPDLYVQAQIVEQLYRMQVAAGEAKVRLKAARRTIIKLIEAAFSGVGD</sequence>
<name>A0A6L3Z7V7_BRUAN</name>
<gene>
    <name evidence="5" type="ORF">F9L04_08560</name>
</gene>
<proteinExistence type="inferred from homology"/>
<dbReference type="GO" id="GO:0003677">
    <property type="term" value="F:DNA binding"/>
    <property type="evidence" value="ECO:0007669"/>
    <property type="project" value="UniProtKB-KW"/>
</dbReference>
<comment type="caution">
    <text evidence="5">The sequence shown here is derived from an EMBL/GenBank/DDBJ whole genome shotgun (WGS) entry which is preliminary data.</text>
</comment>
<reference evidence="5 6" key="1">
    <citation type="submission" date="2019-09" db="EMBL/GenBank/DDBJ databases">
        <title>Taxonomic organization of the family Brucellaceae based on a phylogenomic approach.</title>
        <authorList>
            <person name="Leclercq S."/>
            <person name="Cloeckaert A."/>
            <person name="Zygmunt M.S."/>
        </authorList>
    </citation>
    <scope>NUCLEOTIDE SEQUENCE [LARGE SCALE GENOMIC DNA]</scope>
    <source>
        <strain evidence="5 6">LMG 3313</strain>
    </source>
</reference>
<dbReference type="Pfam" id="PF01420">
    <property type="entry name" value="Methylase_S"/>
    <property type="match status" value="1"/>
</dbReference>
<comment type="similarity">
    <text evidence="1">Belongs to the type-I restriction system S methylase family.</text>
</comment>
<dbReference type="InterPro" id="IPR000055">
    <property type="entry name" value="Restrct_endonuc_typeI_TRD"/>
</dbReference>
<dbReference type="Gene3D" id="3.90.220.20">
    <property type="entry name" value="DNA methylase specificity domains"/>
    <property type="match status" value="2"/>
</dbReference>
<accession>A0A6L3Z7V7</accession>
<dbReference type="InterPro" id="IPR052021">
    <property type="entry name" value="Type-I_RS_S_subunit"/>
</dbReference>
<keyword evidence="3" id="KW-0238">DNA-binding</keyword>
<dbReference type="EMBL" id="WBWS01000007">
    <property type="protein sequence ID" value="KAB2771032.1"/>
    <property type="molecule type" value="Genomic_DNA"/>
</dbReference>
<evidence type="ECO:0000313" key="6">
    <source>
        <dbReference type="Proteomes" id="UP000481876"/>
    </source>
</evidence>
<evidence type="ECO:0000256" key="3">
    <source>
        <dbReference type="ARBA" id="ARBA00023125"/>
    </source>
</evidence>
<dbReference type="InterPro" id="IPR044946">
    <property type="entry name" value="Restrct_endonuc_typeI_TRD_sf"/>
</dbReference>
<evidence type="ECO:0000259" key="4">
    <source>
        <dbReference type="Pfam" id="PF01420"/>
    </source>
</evidence>
<evidence type="ECO:0000313" key="5">
    <source>
        <dbReference type="EMBL" id="KAB2771032.1"/>
    </source>
</evidence>
<evidence type="ECO:0000256" key="1">
    <source>
        <dbReference type="ARBA" id="ARBA00010923"/>
    </source>
</evidence>
<feature type="domain" description="Type I restriction modification DNA specificity" evidence="4">
    <location>
        <begin position="182"/>
        <end position="282"/>
    </location>
</feature>
<dbReference type="SUPFAM" id="SSF116734">
    <property type="entry name" value="DNA methylase specificity domain"/>
    <property type="match status" value="2"/>
</dbReference>
<dbReference type="PANTHER" id="PTHR30408">
    <property type="entry name" value="TYPE-1 RESTRICTION ENZYME ECOKI SPECIFICITY PROTEIN"/>
    <property type="match status" value="1"/>
</dbReference>
<dbReference type="Proteomes" id="UP000481876">
    <property type="component" value="Unassembled WGS sequence"/>
</dbReference>
<organism evidence="5 6">
    <name type="scientific">Brucella anthropi</name>
    <name type="common">Ochrobactrum anthropi</name>
    <dbReference type="NCBI Taxonomy" id="529"/>
    <lineage>
        <taxon>Bacteria</taxon>
        <taxon>Pseudomonadati</taxon>
        <taxon>Pseudomonadota</taxon>
        <taxon>Alphaproteobacteria</taxon>
        <taxon>Hyphomicrobiales</taxon>
        <taxon>Brucellaceae</taxon>
        <taxon>Brucella/Ochrobactrum group</taxon>
        <taxon>Brucella</taxon>
    </lineage>
</organism>
<dbReference type="AlphaFoldDB" id="A0A6L3Z7V7"/>
<evidence type="ECO:0000256" key="2">
    <source>
        <dbReference type="ARBA" id="ARBA00022747"/>
    </source>
</evidence>
<keyword evidence="2" id="KW-0680">Restriction system</keyword>
<protein>
    <recommendedName>
        <fullName evidence="4">Type I restriction modification DNA specificity domain-containing protein</fullName>
    </recommendedName>
</protein>
<dbReference type="PANTHER" id="PTHR30408:SF12">
    <property type="entry name" value="TYPE I RESTRICTION ENZYME MJAVIII SPECIFICITY SUBUNIT"/>
    <property type="match status" value="1"/>
</dbReference>
<dbReference type="RefSeq" id="WP_151663438.1">
    <property type="nucleotide sequence ID" value="NZ_JAFEHG010000001.1"/>
</dbReference>